<reference evidence="1" key="1">
    <citation type="submission" date="2020-05" db="EMBL/GenBank/DDBJ databases">
        <authorList>
            <person name="Chiriac C."/>
            <person name="Salcher M."/>
            <person name="Ghai R."/>
            <person name="Kavagutti S V."/>
        </authorList>
    </citation>
    <scope>NUCLEOTIDE SEQUENCE</scope>
</reference>
<dbReference type="EMBL" id="LR798262">
    <property type="protein sequence ID" value="CAB5218651.1"/>
    <property type="molecule type" value="Genomic_DNA"/>
</dbReference>
<protein>
    <recommendedName>
        <fullName evidence="2">HAD-like domain containing protein</fullName>
    </recommendedName>
</protein>
<name>A0A6J7WKS3_9CAUD</name>
<proteinExistence type="predicted"/>
<organism evidence="1">
    <name type="scientific">uncultured Caudovirales phage</name>
    <dbReference type="NCBI Taxonomy" id="2100421"/>
    <lineage>
        <taxon>Viruses</taxon>
        <taxon>Duplodnaviria</taxon>
        <taxon>Heunggongvirae</taxon>
        <taxon>Uroviricota</taxon>
        <taxon>Caudoviricetes</taxon>
        <taxon>Peduoviridae</taxon>
        <taxon>Maltschvirus</taxon>
        <taxon>Maltschvirus maltsch</taxon>
    </lineage>
</organism>
<sequence length="142" mass="16308">MPIPKPKKGEHRNEFMQRCMMDHKMVSEYTTSQRYAVCQDVFNTKLAETRISFDYDGTFSTKEGFDMAKKLNEDNNVYIISARSTKTGMLQRAKEAGIPESRVYATGSNQKKIETINRLGISRHYDNNPDVVKELGNIGKKF</sequence>
<accession>A0A6J7WKS3</accession>
<evidence type="ECO:0000313" key="1">
    <source>
        <dbReference type="EMBL" id="CAB5218651.1"/>
    </source>
</evidence>
<evidence type="ECO:0008006" key="2">
    <source>
        <dbReference type="Google" id="ProtNLM"/>
    </source>
</evidence>
<gene>
    <name evidence="1" type="ORF">UFOVP211_47</name>
</gene>